<dbReference type="Proteomes" id="UP000289340">
    <property type="component" value="Chromosome 20"/>
</dbReference>
<accession>A0A445F971</accession>
<comment type="caution">
    <text evidence="1">The sequence shown here is derived from an EMBL/GenBank/DDBJ whole genome shotgun (WGS) entry which is preliminary data.</text>
</comment>
<name>A0A445F971_GLYSO</name>
<evidence type="ECO:0000313" key="2">
    <source>
        <dbReference type="Proteomes" id="UP000289340"/>
    </source>
</evidence>
<evidence type="ECO:0000313" key="1">
    <source>
        <dbReference type="EMBL" id="RZB45334.1"/>
    </source>
</evidence>
<proteinExistence type="predicted"/>
<dbReference type="AlphaFoldDB" id="A0A445F971"/>
<keyword evidence="2" id="KW-1185">Reference proteome</keyword>
<organism evidence="1 2">
    <name type="scientific">Glycine soja</name>
    <name type="common">Wild soybean</name>
    <dbReference type="NCBI Taxonomy" id="3848"/>
    <lineage>
        <taxon>Eukaryota</taxon>
        <taxon>Viridiplantae</taxon>
        <taxon>Streptophyta</taxon>
        <taxon>Embryophyta</taxon>
        <taxon>Tracheophyta</taxon>
        <taxon>Spermatophyta</taxon>
        <taxon>Magnoliopsida</taxon>
        <taxon>eudicotyledons</taxon>
        <taxon>Gunneridae</taxon>
        <taxon>Pentapetalae</taxon>
        <taxon>rosids</taxon>
        <taxon>fabids</taxon>
        <taxon>Fabales</taxon>
        <taxon>Fabaceae</taxon>
        <taxon>Papilionoideae</taxon>
        <taxon>50 kb inversion clade</taxon>
        <taxon>NPAAA clade</taxon>
        <taxon>indigoferoid/millettioid clade</taxon>
        <taxon>Phaseoleae</taxon>
        <taxon>Glycine</taxon>
        <taxon>Glycine subgen. Soja</taxon>
    </lineage>
</organism>
<sequence length="176" mass="19563">SIFYALFVSLALPGLSFFFFRSNFVGTTHRHADDLHSLSATHPFCCVFVVSDHSSLVKLRRPHLAPLPVAIARSVVRSSPFLSIIFLIFFPDLRLAPPRSEIRSSLGVLLFRLVLVGNSIHVVTARSRPAPRCRLHTIASGTAFPLFVVENLAGKMSLLPRRKCSNEGEKDRIQLS</sequence>
<protein>
    <submittedName>
        <fullName evidence="1">Uncharacterized protein</fullName>
    </submittedName>
</protein>
<feature type="non-terminal residue" evidence="1">
    <location>
        <position position="1"/>
    </location>
</feature>
<dbReference type="EMBL" id="QZWG01000020">
    <property type="protein sequence ID" value="RZB45334.1"/>
    <property type="molecule type" value="Genomic_DNA"/>
</dbReference>
<reference evidence="1 2" key="1">
    <citation type="submission" date="2018-09" db="EMBL/GenBank/DDBJ databases">
        <title>A high-quality reference genome of wild soybean provides a powerful tool to mine soybean genomes.</title>
        <authorList>
            <person name="Xie M."/>
            <person name="Chung C.Y.L."/>
            <person name="Li M.-W."/>
            <person name="Wong F.-L."/>
            <person name="Chan T.-F."/>
            <person name="Lam H.-M."/>
        </authorList>
    </citation>
    <scope>NUCLEOTIDE SEQUENCE [LARGE SCALE GENOMIC DNA]</scope>
    <source>
        <strain evidence="2">cv. W05</strain>
        <tissue evidence="1">Hypocotyl of etiolated seedlings</tissue>
    </source>
</reference>
<gene>
    <name evidence="1" type="ORF">D0Y65_054923</name>
</gene>